<feature type="compositionally biased region" description="Polar residues" evidence="1">
    <location>
        <begin position="463"/>
        <end position="472"/>
    </location>
</feature>
<keyword evidence="3" id="KW-1185">Reference proteome</keyword>
<feature type="compositionally biased region" description="Low complexity" evidence="1">
    <location>
        <begin position="781"/>
        <end position="794"/>
    </location>
</feature>
<proteinExistence type="predicted"/>
<feature type="compositionally biased region" description="Low complexity" evidence="1">
    <location>
        <begin position="843"/>
        <end position="852"/>
    </location>
</feature>
<dbReference type="Proteomes" id="UP000294003">
    <property type="component" value="Unassembled WGS sequence"/>
</dbReference>
<feature type="region of interest" description="Disordered" evidence="1">
    <location>
        <begin position="665"/>
        <end position="950"/>
    </location>
</feature>
<name>A0ABY0H6G6_9PEZI</name>
<accession>A0ABY0H6G6</accession>
<feature type="compositionally biased region" description="Polar residues" evidence="1">
    <location>
        <begin position="682"/>
        <end position="710"/>
    </location>
</feature>
<dbReference type="EMBL" id="QJNS01000140">
    <property type="protein sequence ID" value="RYO85294.1"/>
    <property type="molecule type" value="Genomic_DNA"/>
</dbReference>
<evidence type="ECO:0008006" key="4">
    <source>
        <dbReference type="Google" id="ProtNLM"/>
    </source>
</evidence>
<evidence type="ECO:0000313" key="3">
    <source>
        <dbReference type="Proteomes" id="UP000294003"/>
    </source>
</evidence>
<reference evidence="2 3" key="1">
    <citation type="submission" date="2018-06" db="EMBL/GenBank/DDBJ databases">
        <title>Complete Genomes of Monosporascus.</title>
        <authorList>
            <person name="Robinson A.J."/>
            <person name="Natvig D.O."/>
        </authorList>
    </citation>
    <scope>NUCLEOTIDE SEQUENCE [LARGE SCALE GENOMIC DNA]</scope>
    <source>
        <strain evidence="2 3">CBS 609.92</strain>
    </source>
</reference>
<feature type="compositionally biased region" description="Basic and acidic residues" evidence="1">
    <location>
        <begin position="713"/>
        <end position="725"/>
    </location>
</feature>
<feature type="compositionally biased region" description="Basic and acidic residues" evidence="1">
    <location>
        <begin position="375"/>
        <end position="391"/>
    </location>
</feature>
<feature type="compositionally biased region" description="Low complexity" evidence="1">
    <location>
        <begin position="726"/>
        <end position="754"/>
    </location>
</feature>
<feature type="region of interest" description="Disordered" evidence="1">
    <location>
        <begin position="976"/>
        <end position="1009"/>
    </location>
</feature>
<feature type="compositionally biased region" description="Low complexity" evidence="1">
    <location>
        <begin position="603"/>
        <end position="624"/>
    </location>
</feature>
<feature type="region of interest" description="Disordered" evidence="1">
    <location>
        <begin position="354"/>
        <end position="547"/>
    </location>
</feature>
<feature type="compositionally biased region" description="Pro residues" evidence="1">
    <location>
        <begin position="795"/>
        <end position="805"/>
    </location>
</feature>
<feature type="compositionally biased region" description="Polar residues" evidence="1">
    <location>
        <begin position="913"/>
        <end position="943"/>
    </location>
</feature>
<comment type="caution">
    <text evidence="2">The sequence shown here is derived from an EMBL/GenBank/DDBJ whole genome shotgun (WGS) entry which is preliminary data.</text>
</comment>
<feature type="compositionally biased region" description="Polar residues" evidence="1">
    <location>
        <begin position="755"/>
        <end position="766"/>
    </location>
</feature>
<evidence type="ECO:0000256" key="1">
    <source>
        <dbReference type="SAM" id="MobiDB-lite"/>
    </source>
</evidence>
<feature type="compositionally biased region" description="Low complexity" evidence="1">
    <location>
        <begin position="485"/>
        <end position="498"/>
    </location>
</feature>
<feature type="compositionally biased region" description="Basic and acidic residues" evidence="1">
    <location>
        <begin position="295"/>
        <end position="305"/>
    </location>
</feature>
<evidence type="ECO:0000313" key="2">
    <source>
        <dbReference type="EMBL" id="RYO85294.1"/>
    </source>
</evidence>
<feature type="compositionally biased region" description="Polar residues" evidence="1">
    <location>
        <begin position="499"/>
        <end position="511"/>
    </location>
</feature>
<feature type="compositionally biased region" description="Basic and acidic residues" evidence="1">
    <location>
        <begin position="122"/>
        <end position="137"/>
    </location>
</feature>
<feature type="compositionally biased region" description="Pro residues" evidence="1">
    <location>
        <begin position="518"/>
        <end position="534"/>
    </location>
</feature>
<feature type="region of interest" description="Disordered" evidence="1">
    <location>
        <begin position="32"/>
        <end position="192"/>
    </location>
</feature>
<organism evidence="2 3">
    <name type="scientific">Monosporascus cannonballus</name>
    <dbReference type="NCBI Taxonomy" id="155416"/>
    <lineage>
        <taxon>Eukaryota</taxon>
        <taxon>Fungi</taxon>
        <taxon>Dikarya</taxon>
        <taxon>Ascomycota</taxon>
        <taxon>Pezizomycotina</taxon>
        <taxon>Sordariomycetes</taxon>
        <taxon>Xylariomycetidae</taxon>
        <taxon>Xylariales</taxon>
        <taxon>Xylariales incertae sedis</taxon>
        <taxon>Monosporascus</taxon>
    </lineage>
</organism>
<protein>
    <recommendedName>
        <fullName evidence="4">WW domain-containing protein</fullName>
    </recommendedName>
</protein>
<feature type="region of interest" description="Disordered" evidence="1">
    <location>
        <begin position="592"/>
        <end position="624"/>
    </location>
</feature>
<feature type="region of interest" description="Disordered" evidence="1">
    <location>
        <begin position="228"/>
        <end position="328"/>
    </location>
</feature>
<sequence length="1093" mass="114864">MFGLPEGWESDYDGQRWFYRYKPNGLIQFQFPQPGDEFPNFVGDDGELEPEERLASELQLRQKKAQESNSDGDTKRSSSRRKKTVEEINDDESFMGATGYFDPSSFMYFGPEESNDAGSKAVKGDIEAEGTECKGTEELSDSAVDPAQSPGPTPSTVNSELAPNPPLASDESSKPVNVATELSSENEPKWSPLGIVAELAGSHTVKCADELAPVELDAAPAIRPDIAELPADSCPVKRKTPQPRPTPAPIRPVDSYPLVSASFAYPPLRTTENPRKYSTGVEEAQPQKQTDVPPEEGRAPPDKTQIEYQPFKPGQQTGEAKEGAQRSSMVLASTTVLQAQNSELGHLDSIVKSKAAAESMRNDSGKHGYFVPPVDPRRPESTSPPKVEHPSESAPQSPQVPPKIPIDQPSPGHHPRPSSPPPLPGSGARHESISYPGQTVGGNRNADLSHVPSILKPAHRRSNVSFPQSQHAVNPPPYPTDPGRSSRASSAQGGCSSQNLTASHIMNSSDFTMEHAPPVVPPVAPLRPQKPPSPGRGASAPFTRPVLPRTSYSVPNTAAEISDVISQLNKIMPLERDPQPNDESTTIMQRVTDPVGPSCTRGVAPHRSSVSSSTVSPAVPSAGPRRQPAFAVLAPLSLPEQVTPIHAPGSTRSYSLPEQPVHQNAISVVAIENHNEAPTPGGLQQAQNPVSGAVAGQQSAYTPRATTYPISRTEARDGPHAEDLSHVVSRSPPPQSVVSPLQSVTSSPAQSSVSLNRASSTTSSHLQPVGGIRRQAPDRISQPASVSAQQASPDAAPPASSPPPAADAVLPKPKPFPMLPGQVTPMPSQIGSDPVPLRPLPDTSAPAQSPSTPTSPRPSQPGETPSPTKPGPRQPTQNRISLHAGSPTASSQMPPGGPYQPSPQIQAKPGQQVAPSQQGHQGPQSLYTAPTTTRPSIPAQQPVQYPCPGPRTNGALAASYTEKGVKKWAKKIFRSSSPVPNAPTAGPPGIPGPAGFASAAQPAPGVSNSVHIGPLSGPVMKHGPPGGHHQHPQFALMQTRAPYQPAAAGVQPAPAVSLAVQGRLGACPGAGAQATRWGAKTADYSGGDWGDSW</sequence>
<gene>
    <name evidence="2" type="ORF">DL762_005247</name>
</gene>